<comment type="subcellular location">
    <subcellularLocation>
        <location evidence="1">Membrane</location>
        <topology evidence="1">Multi-pass membrane protein</topology>
    </subcellularLocation>
</comment>
<evidence type="ECO:0000256" key="2">
    <source>
        <dbReference type="ARBA" id="ARBA00022692"/>
    </source>
</evidence>
<dbReference type="AlphaFoldDB" id="A0A4Y8PQN4"/>
<feature type="transmembrane region" description="Helical" evidence="5">
    <location>
        <begin position="98"/>
        <end position="120"/>
    </location>
</feature>
<proteinExistence type="predicted"/>
<dbReference type="Pfam" id="PF06271">
    <property type="entry name" value="RDD"/>
    <property type="match status" value="1"/>
</dbReference>
<gene>
    <name evidence="7" type="ORF">B5M42_23830</name>
</gene>
<feature type="transmembrane region" description="Helical" evidence="5">
    <location>
        <begin position="49"/>
        <end position="71"/>
    </location>
</feature>
<evidence type="ECO:0000256" key="5">
    <source>
        <dbReference type="SAM" id="Phobius"/>
    </source>
</evidence>
<feature type="transmembrane region" description="Helical" evidence="5">
    <location>
        <begin position="20"/>
        <end position="40"/>
    </location>
</feature>
<organism evidence="7 8">
    <name type="scientific">Paenibacillus athensensis</name>
    <dbReference type="NCBI Taxonomy" id="1967502"/>
    <lineage>
        <taxon>Bacteria</taxon>
        <taxon>Bacillati</taxon>
        <taxon>Bacillota</taxon>
        <taxon>Bacilli</taxon>
        <taxon>Bacillales</taxon>
        <taxon>Paenibacillaceae</taxon>
        <taxon>Paenibacillus</taxon>
    </lineage>
</organism>
<name>A0A4Y8PQN4_9BACL</name>
<keyword evidence="2 5" id="KW-0812">Transmembrane</keyword>
<comment type="caution">
    <text evidence="7">The sequence shown here is derived from an EMBL/GenBank/DDBJ whole genome shotgun (WGS) entry which is preliminary data.</text>
</comment>
<keyword evidence="3 5" id="KW-1133">Transmembrane helix</keyword>
<dbReference type="EMBL" id="MYFO01000058">
    <property type="protein sequence ID" value="TFE83088.1"/>
    <property type="molecule type" value="Genomic_DNA"/>
</dbReference>
<feature type="domain" description="RDD" evidence="6">
    <location>
        <begin position="16"/>
        <end position="132"/>
    </location>
</feature>
<evidence type="ECO:0000256" key="4">
    <source>
        <dbReference type="ARBA" id="ARBA00023136"/>
    </source>
</evidence>
<evidence type="ECO:0000313" key="8">
    <source>
        <dbReference type="Proteomes" id="UP000298246"/>
    </source>
</evidence>
<reference evidence="7 8" key="1">
    <citation type="submission" date="2017-03" db="EMBL/GenBank/DDBJ databases">
        <title>Isolation of Levoglucosan Utilizing Bacteria.</title>
        <authorList>
            <person name="Arya A.S."/>
        </authorList>
    </citation>
    <scope>NUCLEOTIDE SEQUENCE [LARGE SCALE GENOMIC DNA]</scope>
    <source>
        <strain evidence="7 8">MEC069</strain>
    </source>
</reference>
<evidence type="ECO:0000256" key="3">
    <source>
        <dbReference type="ARBA" id="ARBA00022989"/>
    </source>
</evidence>
<evidence type="ECO:0000256" key="1">
    <source>
        <dbReference type="ARBA" id="ARBA00004141"/>
    </source>
</evidence>
<evidence type="ECO:0000313" key="7">
    <source>
        <dbReference type="EMBL" id="TFE83088.1"/>
    </source>
</evidence>
<accession>A0A4Y8PQN4</accession>
<dbReference type="Proteomes" id="UP000298246">
    <property type="component" value="Unassembled WGS sequence"/>
</dbReference>
<protein>
    <recommendedName>
        <fullName evidence="6">RDD domain-containing protein</fullName>
    </recommendedName>
</protein>
<dbReference type="PANTHER" id="PTHR38480:SF1">
    <property type="entry name" value="SLR0254 PROTEIN"/>
    <property type="match status" value="1"/>
</dbReference>
<evidence type="ECO:0000259" key="6">
    <source>
        <dbReference type="Pfam" id="PF06271"/>
    </source>
</evidence>
<sequence>MQIEQIVSQYRFGIVARRWGALWVDGAILWALPAIPVFTLGQDLYQQTIILWVFCLFSYLFVMEGLLGWTLGKWLFGIRVVNREGKPPGLLRAFVRNLIKIIEANPMLFSGLVAAVIVLLTKKRQRLGDMAASTYVVRKKDVPRITPPDPAQETDRGFAQMVKSIQEVDPAV</sequence>
<keyword evidence="8" id="KW-1185">Reference proteome</keyword>
<dbReference type="RefSeq" id="WP_134757482.1">
    <property type="nucleotide sequence ID" value="NZ_MYFO02000014.1"/>
</dbReference>
<keyword evidence="4 5" id="KW-0472">Membrane</keyword>
<dbReference type="OrthoDB" id="9793824at2"/>
<dbReference type="InterPro" id="IPR010432">
    <property type="entry name" value="RDD"/>
</dbReference>
<dbReference type="GO" id="GO:0016020">
    <property type="term" value="C:membrane"/>
    <property type="evidence" value="ECO:0007669"/>
    <property type="project" value="UniProtKB-SubCell"/>
</dbReference>
<dbReference type="PANTHER" id="PTHR38480">
    <property type="entry name" value="SLR0254 PROTEIN"/>
    <property type="match status" value="1"/>
</dbReference>